<dbReference type="CDD" id="cd14279">
    <property type="entry name" value="CUE"/>
    <property type="match status" value="2"/>
</dbReference>
<dbReference type="OrthoDB" id="552193at2759"/>
<organism evidence="3 4">
    <name type="scientific">Chlamydomonas eustigma</name>
    <dbReference type="NCBI Taxonomy" id="1157962"/>
    <lineage>
        <taxon>Eukaryota</taxon>
        <taxon>Viridiplantae</taxon>
        <taxon>Chlorophyta</taxon>
        <taxon>core chlorophytes</taxon>
        <taxon>Chlorophyceae</taxon>
        <taxon>CS clade</taxon>
        <taxon>Chlamydomonadales</taxon>
        <taxon>Chlamydomonadaceae</taxon>
        <taxon>Chlamydomonas</taxon>
    </lineage>
</organism>
<protein>
    <recommendedName>
        <fullName evidence="2">Smr domain-containing protein</fullName>
    </recommendedName>
</protein>
<gene>
    <name evidence="3" type="ORF">CEUSTIGMA_g4719.t1</name>
</gene>
<dbReference type="InterPro" id="IPR052772">
    <property type="entry name" value="Endo/PolyKinase_Domain-Protein"/>
</dbReference>
<reference evidence="3 4" key="1">
    <citation type="submission" date="2017-08" db="EMBL/GenBank/DDBJ databases">
        <title>Acidophilic green algal genome provides insights into adaptation to an acidic environment.</title>
        <authorList>
            <person name="Hirooka S."/>
            <person name="Hirose Y."/>
            <person name="Kanesaki Y."/>
            <person name="Higuchi S."/>
            <person name="Fujiwara T."/>
            <person name="Onuma R."/>
            <person name="Era A."/>
            <person name="Ohbayashi R."/>
            <person name="Uzuka A."/>
            <person name="Nozaki H."/>
            <person name="Yoshikawa H."/>
            <person name="Miyagishima S.Y."/>
        </authorList>
    </citation>
    <scope>NUCLEOTIDE SEQUENCE [LARGE SCALE GENOMIC DNA]</scope>
    <source>
        <strain evidence="3 4">NIES-2499</strain>
    </source>
</reference>
<dbReference type="InterPro" id="IPR002625">
    <property type="entry name" value="Smr_dom"/>
</dbReference>
<dbReference type="PANTHER" id="PTHR46535">
    <property type="entry name" value="NEDD4-BINDING PROTEIN 2"/>
    <property type="match status" value="1"/>
</dbReference>
<dbReference type="Pfam" id="PF08590">
    <property type="entry name" value="DUF1771"/>
    <property type="match status" value="1"/>
</dbReference>
<name>A0A250X2F7_9CHLO</name>
<evidence type="ECO:0000259" key="2">
    <source>
        <dbReference type="PROSITE" id="PS50828"/>
    </source>
</evidence>
<dbReference type="PANTHER" id="PTHR46535:SF1">
    <property type="entry name" value="NEDD4-BINDING PROTEIN 2"/>
    <property type="match status" value="1"/>
</dbReference>
<dbReference type="GO" id="GO:0004519">
    <property type="term" value="F:endonuclease activity"/>
    <property type="evidence" value="ECO:0007669"/>
    <property type="project" value="TreeGrafter"/>
</dbReference>
<feature type="compositionally biased region" description="Basic and acidic residues" evidence="1">
    <location>
        <begin position="672"/>
        <end position="685"/>
    </location>
</feature>
<keyword evidence="4" id="KW-1185">Reference proteome</keyword>
<dbReference type="SMART" id="SM00463">
    <property type="entry name" value="SMR"/>
    <property type="match status" value="1"/>
</dbReference>
<evidence type="ECO:0000313" key="3">
    <source>
        <dbReference type="EMBL" id="GAX77273.1"/>
    </source>
</evidence>
<dbReference type="AlphaFoldDB" id="A0A250X2F7"/>
<sequence>MQSVLQPQRGVVSLALPSIHMQQKPGQHNHAADHAELTDVSISLAPGDITCTSQVDNLLTLSPAVQLACDFEDSKSCSLTDPIPTFNSEPASKVVRPYRLGPSRLMSKRSCTSLSEAITHGMDASPGPLNPSTVKCIWNEESFPQDPGGDTVQPHSFLQGDHEVWDINFCTTSAAPVQPQMQMEALAEQLLEMMGPRTELDTSTCLAVLQAKGGDLGSSLEALLEMMGSGSNHEVQEVPEAWGSGLLSYHYTAGVKEDESPLNMQCDQGSAQALNHCQASAESSLMPCLEDAVDHVAIVLPAERKSQEADTQLHHSFSREGEVPALLPDRQEYCTIFSGTDTDGAVFTASSTQRGTELPRADSAAHEKVEELRIYFTTSMFSDVELRSTLQACQGDVMTAVDVLMGIHEQETLELAAITHADAELAQKLMAEEKAVEALLHYFQDEPENGVSGTEFAAGYKGDTLTSKIYSYDEDEEECMDLVSNRGSVLNGNFDEGTSGAGASRREGHACSEYWEASNLNQETQHKQATSRRTGSKSSVLNFRGGAEGIMRGLQQDNVSADNPRNVLRLGILKKLFGADASVEVLQDALLNCGGDVEKARDALLDMGMVQQSLDVTIISDALHSSLSSYSDVQSSLRLATAATYLPGSGEPLVSQHATPPESKVSTAGQSADHDRDNFDSSREDLNEEELLDSDQPLTSEQMQMMYQRCRQKAQKWTLQRDGLQAQAQEARSHGDVKLARELDALVRTLKQLIIQEHSRAAARLFQYRNRHIVNRWEIDLHALHVNEALKEVGDHVTRLRAMASKVILKVITGRGNHSNGDPKVLPAVREWLIESGLPFYEGVGYYEIELSPNAAG</sequence>
<dbReference type="SMART" id="SM01162">
    <property type="entry name" value="DUF1771"/>
    <property type="match status" value="1"/>
</dbReference>
<comment type="caution">
    <text evidence="3">The sequence shown here is derived from an EMBL/GenBank/DDBJ whole genome shotgun (WGS) entry which is preliminary data.</text>
</comment>
<feature type="domain" description="Smr" evidence="2">
    <location>
        <begin position="779"/>
        <end position="857"/>
    </location>
</feature>
<dbReference type="Gene3D" id="3.30.1370.110">
    <property type="match status" value="1"/>
</dbReference>
<dbReference type="Proteomes" id="UP000232323">
    <property type="component" value="Unassembled WGS sequence"/>
</dbReference>
<dbReference type="STRING" id="1157962.A0A250X2F7"/>
<feature type="region of interest" description="Disordered" evidence="1">
    <location>
        <begin position="651"/>
        <end position="698"/>
    </location>
</feature>
<evidence type="ECO:0000313" key="4">
    <source>
        <dbReference type="Proteomes" id="UP000232323"/>
    </source>
</evidence>
<dbReference type="GO" id="GO:0005634">
    <property type="term" value="C:nucleus"/>
    <property type="evidence" value="ECO:0007669"/>
    <property type="project" value="TreeGrafter"/>
</dbReference>
<dbReference type="InterPro" id="IPR013899">
    <property type="entry name" value="DUF1771"/>
</dbReference>
<dbReference type="PROSITE" id="PS50828">
    <property type="entry name" value="SMR"/>
    <property type="match status" value="1"/>
</dbReference>
<dbReference type="SUPFAM" id="SSF160443">
    <property type="entry name" value="SMR domain-like"/>
    <property type="match status" value="1"/>
</dbReference>
<proteinExistence type="predicted"/>
<dbReference type="InterPro" id="IPR036063">
    <property type="entry name" value="Smr_dom_sf"/>
</dbReference>
<evidence type="ECO:0000256" key="1">
    <source>
        <dbReference type="SAM" id="MobiDB-lite"/>
    </source>
</evidence>
<accession>A0A250X2F7</accession>
<dbReference type="EMBL" id="BEGY01000023">
    <property type="protein sequence ID" value="GAX77273.1"/>
    <property type="molecule type" value="Genomic_DNA"/>
</dbReference>